<name>A0A839SQL3_9SPHI</name>
<accession>A0A839SQL3</accession>
<dbReference type="EMBL" id="JACHWX010000024">
    <property type="protein sequence ID" value="MBB3058749.1"/>
    <property type="molecule type" value="Genomic_DNA"/>
</dbReference>
<comment type="caution">
    <text evidence="1">The sequence shown here is derived from an EMBL/GenBank/DDBJ whole genome shotgun (WGS) entry which is preliminary data.</text>
</comment>
<dbReference type="Proteomes" id="UP000539265">
    <property type="component" value="Unassembled WGS sequence"/>
</dbReference>
<dbReference type="AlphaFoldDB" id="A0A839SQL3"/>
<gene>
    <name evidence="1" type="ORF">FHS11_005207</name>
</gene>
<protein>
    <submittedName>
        <fullName evidence="1">Uncharacterized protein</fullName>
    </submittedName>
</protein>
<organism evidence="1 2">
    <name type="scientific">Mucilaginibacter gotjawali</name>
    <dbReference type="NCBI Taxonomy" id="1550579"/>
    <lineage>
        <taxon>Bacteria</taxon>
        <taxon>Pseudomonadati</taxon>
        <taxon>Bacteroidota</taxon>
        <taxon>Sphingobacteriia</taxon>
        <taxon>Sphingobacteriales</taxon>
        <taxon>Sphingobacteriaceae</taxon>
        <taxon>Mucilaginibacter</taxon>
    </lineage>
</organism>
<sequence>MDKHKGLQNGFLPALAGLNAKPLHFNLEAFHFFAVKTELEPVTQRFSTRYTTVAFSFEPYLCI</sequence>
<evidence type="ECO:0000313" key="1">
    <source>
        <dbReference type="EMBL" id="MBB3058749.1"/>
    </source>
</evidence>
<keyword evidence="2" id="KW-1185">Reference proteome</keyword>
<proteinExistence type="predicted"/>
<dbReference type="RefSeq" id="WP_096354044.1">
    <property type="nucleotide sequence ID" value="NZ_AP017313.1"/>
</dbReference>
<evidence type="ECO:0000313" key="2">
    <source>
        <dbReference type="Proteomes" id="UP000539265"/>
    </source>
</evidence>
<reference evidence="1" key="1">
    <citation type="submission" date="2020-08" db="EMBL/GenBank/DDBJ databases">
        <title>Genomic Encyclopedia of Type Strains, Phase III (KMG-III): the genomes of soil and plant-associated and newly described type strains.</title>
        <authorList>
            <person name="Whitman W."/>
        </authorList>
    </citation>
    <scope>NUCLEOTIDE SEQUENCE [LARGE SCALE GENOMIC DNA]</scope>
    <source>
        <strain evidence="1">CECT 8628</strain>
    </source>
</reference>